<evidence type="ECO:0000313" key="3">
    <source>
        <dbReference type="Proteomes" id="UP000291189"/>
    </source>
</evidence>
<organism evidence="2 3">
    <name type="scientific">Nocardioides iriomotensis</name>
    <dbReference type="NCBI Taxonomy" id="715784"/>
    <lineage>
        <taxon>Bacteria</taxon>
        <taxon>Bacillati</taxon>
        <taxon>Actinomycetota</taxon>
        <taxon>Actinomycetes</taxon>
        <taxon>Propionibacteriales</taxon>
        <taxon>Nocardioidaceae</taxon>
        <taxon>Nocardioides</taxon>
    </lineage>
</organism>
<dbReference type="Proteomes" id="UP000291189">
    <property type="component" value="Unassembled WGS sequence"/>
</dbReference>
<sequence length="73" mass="7980">MTATPMGTTRPVHTTTARNADTSRRDPARLLLLKERRVAERAAALDELLRHRPDLAGVHGPADLAAESVLWNA</sequence>
<dbReference type="RefSeq" id="WP_129986654.1">
    <property type="nucleotide sequence ID" value="NZ_SDPU01000020.1"/>
</dbReference>
<reference evidence="2 3" key="1">
    <citation type="submission" date="2019-01" db="EMBL/GenBank/DDBJ databases">
        <title>Nocardioides guangzhouensis sp. nov., an actinobacterium isolated from soil.</title>
        <authorList>
            <person name="Fu Y."/>
            <person name="Cai Y."/>
            <person name="Lin Z."/>
            <person name="Chen P."/>
        </authorList>
    </citation>
    <scope>NUCLEOTIDE SEQUENCE [LARGE SCALE GENOMIC DNA]</scope>
    <source>
        <strain evidence="2 3">NBRC 105384</strain>
    </source>
</reference>
<accession>A0A4Q5J5R2</accession>
<protein>
    <submittedName>
        <fullName evidence="2">Uncharacterized protein</fullName>
    </submittedName>
</protein>
<feature type="compositionally biased region" description="Polar residues" evidence="1">
    <location>
        <begin position="1"/>
        <end position="20"/>
    </location>
</feature>
<feature type="region of interest" description="Disordered" evidence="1">
    <location>
        <begin position="1"/>
        <end position="25"/>
    </location>
</feature>
<evidence type="ECO:0000313" key="2">
    <source>
        <dbReference type="EMBL" id="RYU12835.1"/>
    </source>
</evidence>
<evidence type="ECO:0000256" key="1">
    <source>
        <dbReference type="SAM" id="MobiDB-lite"/>
    </source>
</evidence>
<gene>
    <name evidence="2" type="ORF">ETU37_07665</name>
</gene>
<dbReference type="EMBL" id="SDPU01000020">
    <property type="protein sequence ID" value="RYU12835.1"/>
    <property type="molecule type" value="Genomic_DNA"/>
</dbReference>
<name>A0A4Q5J5R2_9ACTN</name>
<proteinExistence type="predicted"/>
<comment type="caution">
    <text evidence="2">The sequence shown here is derived from an EMBL/GenBank/DDBJ whole genome shotgun (WGS) entry which is preliminary data.</text>
</comment>
<keyword evidence="3" id="KW-1185">Reference proteome</keyword>
<dbReference type="AlphaFoldDB" id="A0A4Q5J5R2"/>